<feature type="chain" id="PRO_5046942200" evidence="1">
    <location>
        <begin position="26"/>
        <end position="219"/>
    </location>
</feature>
<organism evidence="2 3">
    <name type="scientific">Paenibacillus vandeheii</name>
    <dbReference type="NCBI Taxonomy" id="3035917"/>
    <lineage>
        <taxon>Bacteria</taxon>
        <taxon>Bacillati</taxon>
        <taxon>Bacillota</taxon>
        <taxon>Bacilli</taxon>
        <taxon>Bacillales</taxon>
        <taxon>Paenibacillaceae</taxon>
        <taxon>Paenibacillus</taxon>
    </lineage>
</organism>
<gene>
    <name evidence="2" type="ORF">P5G61_26895</name>
</gene>
<dbReference type="EMBL" id="JAROCD010000016">
    <property type="protein sequence ID" value="MDN4604882.1"/>
    <property type="molecule type" value="Genomic_DNA"/>
</dbReference>
<reference evidence="2" key="1">
    <citation type="submission" date="2023-03" db="EMBL/GenBank/DDBJ databases">
        <title>MT1 and MT2 Draft Genomes of Novel Species.</title>
        <authorList>
            <person name="Venkateswaran K."/>
        </authorList>
    </citation>
    <scope>NUCLEOTIDE SEQUENCE</scope>
    <source>
        <strain evidence="2">F6_3S_P_1C</strain>
    </source>
</reference>
<keyword evidence="3" id="KW-1185">Reference proteome</keyword>
<name>A0ABT8JIV1_9BACL</name>
<comment type="caution">
    <text evidence="2">The sequence shown here is derived from an EMBL/GenBank/DDBJ whole genome shotgun (WGS) entry which is preliminary data.</text>
</comment>
<dbReference type="Proteomes" id="UP001174205">
    <property type="component" value="Unassembled WGS sequence"/>
</dbReference>
<proteinExistence type="predicted"/>
<keyword evidence="1" id="KW-0732">Signal</keyword>
<feature type="signal peptide" evidence="1">
    <location>
        <begin position="1"/>
        <end position="25"/>
    </location>
</feature>
<sequence>MKQKIILSGLLSLALLLPATAGAQAVELNDSISNNGSTATYYPGDETTINGIPESEIITTQDVIVTKFVSYKPNYKTRVPEFKKIVSFSHDNTRSSTPAEQVVSITKSASVGSEFSGSISFSGEIKAGIFGGLKNEYSIGYKETRATNEAVGASTKATVPPKKWGYIDMFYAGTQNGGGLTYYTYSTANPDKKAYNTITINAKVYPSDDLDIHSKSWSQ</sequence>
<evidence type="ECO:0000256" key="1">
    <source>
        <dbReference type="SAM" id="SignalP"/>
    </source>
</evidence>
<evidence type="ECO:0000313" key="3">
    <source>
        <dbReference type="Proteomes" id="UP001174205"/>
    </source>
</evidence>
<dbReference type="RefSeq" id="WP_301249293.1">
    <property type="nucleotide sequence ID" value="NZ_JAROCD010000016.1"/>
</dbReference>
<accession>A0ABT8JIV1</accession>
<protein>
    <submittedName>
        <fullName evidence="2">Uncharacterized protein</fullName>
    </submittedName>
</protein>
<evidence type="ECO:0000313" key="2">
    <source>
        <dbReference type="EMBL" id="MDN4604882.1"/>
    </source>
</evidence>